<feature type="coiled-coil region" evidence="1">
    <location>
        <begin position="1530"/>
        <end position="1557"/>
    </location>
</feature>
<accession>N6TIK7</accession>
<feature type="compositionally biased region" description="Polar residues" evidence="2">
    <location>
        <begin position="15"/>
        <end position="37"/>
    </location>
</feature>
<feature type="non-terminal residue" evidence="4">
    <location>
        <position position="1"/>
    </location>
</feature>
<feature type="coiled-coil region" evidence="1">
    <location>
        <begin position="250"/>
        <end position="479"/>
    </location>
</feature>
<evidence type="ECO:0000256" key="1">
    <source>
        <dbReference type="SAM" id="Coils"/>
    </source>
</evidence>
<dbReference type="InterPro" id="IPR000237">
    <property type="entry name" value="GRIP_dom"/>
</dbReference>
<evidence type="ECO:0000259" key="3">
    <source>
        <dbReference type="PROSITE" id="PS50913"/>
    </source>
</evidence>
<dbReference type="GO" id="GO:0005794">
    <property type="term" value="C:Golgi apparatus"/>
    <property type="evidence" value="ECO:0007669"/>
    <property type="project" value="TreeGrafter"/>
</dbReference>
<dbReference type="EMBL" id="KB740941">
    <property type="protein sequence ID" value="ENN77658.1"/>
    <property type="molecule type" value="Genomic_DNA"/>
</dbReference>
<dbReference type="SUPFAM" id="SSF90257">
    <property type="entry name" value="Myosin rod fragments"/>
    <property type="match status" value="1"/>
</dbReference>
<feature type="coiled-coil region" evidence="1">
    <location>
        <begin position="142"/>
        <end position="226"/>
    </location>
</feature>
<feature type="coiled-coil region" evidence="1">
    <location>
        <begin position="921"/>
        <end position="1371"/>
    </location>
</feature>
<dbReference type="PANTHER" id="PTHR19327">
    <property type="entry name" value="GOLGIN"/>
    <property type="match status" value="1"/>
</dbReference>
<feature type="coiled-coil region" evidence="1">
    <location>
        <begin position="663"/>
        <end position="889"/>
    </location>
</feature>
<dbReference type="Pfam" id="PF01465">
    <property type="entry name" value="GRIP"/>
    <property type="match status" value="1"/>
</dbReference>
<name>N6TIK7_DENPD</name>
<dbReference type="Proteomes" id="UP000019118">
    <property type="component" value="Unassembled WGS sequence"/>
</dbReference>
<dbReference type="OMA" id="DEFRNQG"/>
<dbReference type="OrthoDB" id="5322683at2759"/>
<evidence type="ECO:0000313" key="5">
    <source>
        <dbReference type="EnsemblMetazoa" id="XP_019759224.1"/>
    </source>
</evidence>
<dbReference type="PROSITE" id="PS50913">
    <property type="entry name" value="GRIP"/>
    <property type="match status" value="1"/>
</dbReference>
<feature type="coiled-coil region" evidence="1">
    <location>
        <begin position="545"/>
        <end position="629"/>
    </location>
</feature>
<reference evidence="5" key="2">
    <citation type="submission" date="2024-08" db="UniProtKB">
        <authorList>
            <consortium name="EnsemblMetazoa"/>
        </authorList>
    </citation>
    <scope>IDENTIFICATION</scope>
</reference>
<dbReference type="GO" id="GO:0031267">
    <property type="term" value="F:small GTPase binding"/>
    <property type="evidence" value="ECO:0007669"/>
    <property type="project" value="TreeGrafter"/>
</dbReference>
<feature type="compositionally biased region" description="Polar residues" evidence="2">
    <location>
        <begin position="54"/>
        <end position="84"/>
    </location>
</feature>
<evidence type="ECO:0000313" key="6">
    <source>
        <dbReference type="Proteomes" id="UP000019118"/>
    </source>
</evidence>
<evidence type="ECO:0000256" key="2">
    <source>
        <dbReference type="SAM" id="MobiDB-lite"/>
    </source>
</evidence>
<organism evidence="4">
    <name type="scientific">Dendroctonus ponderosae</name>
    <name type="common">Mountain pine beetle</name>
    <dbReference type="NCBI Taxonomy" id="77166"/>
    <lineage>
        <taxon>Eukaryota</taxon>
        <taxon>Metazoa</taxon>
        <taxon>Ecdysozoa</taxon>
        <taxon>Arthropoda</taxon>
        <taxon>Hexapoda</taxon>
        <taxon>Insecta</taxon>
        <taxon>Pterygota</taxon>
        <taxon>Neoptera</taxon>
        <taxon>Endopterygota</taxon>
        <taxon>Coleoptera</taxon>
        <taxon>Polyphaga</taxon>
        <taxon>Cucujiformia</taxon>
        <taxon>Curculionidae</taxon>
        <taxon>Scolytinae</taxon>
        <taxon>Dendroctonus</taxon>
    </lineage>
</organism>
<gene>
    <name evidence="5" type="primary">109537100</name>
    <name evidence="4" type="ORF">YQE_05952</name>
</gene>
<dbReference type="GO" id="GO:0048193">
    <property type="term" value="P:Golgi vesicle transport"/>
    <property type="evidence" value="ECO:0007669"/>
    <property type="project" value="TreeGrafter"/>
</dbReference>
<dbReference type="Gene3D" id="1.10.220.60">
    <property type="entry name" value="GRIP domain"/>
    <property type="match status" value="1"/>
</dbReference>
<feature type="coiled-coil region" evidence="1">
    <location>
        <begin position="1408"/>
        <end position="1463"/>
    </location>
</feature>
<dbReference type="HOGENOM" id="CLU_254312_0_0_1"/>
<evidence type="ECO:0000313" key="4">
    <source>
        <dbReference type="EMBL" id="ENN77658.1"/>
    </source>
</evidence>
<dbReference type="EnsemblMetazoa" id="XM_019903665.1">
    <property type="protein sequence ID" value="XP_019759224.1"/>
    <property type="gene ID" value="LOC109537100"/>
</dbReference>
<dbReference type="PANTHER" id="PTHR19327:SF0">
    <property type="entry name" value="GOLGIN SUBFAMILY A MEMBER 4"/>
    <property type="match status" value="1"/>
</dbReference>
<reference evidence="4 6" key="1">
    <citation type="journal article" date="2013" name="Genome Biol.">
        <title>Draft genome of the mountain pine beetle, Dendroctonus ponderosae Hopkins, a major forest pest.</title>
        <authorList>
            <person name="Keeling C.I."/>
            <person name="Yuen M.M."/>
            <person name="Liao N.Y."/>
            <person name="Docking T.R."/>
            <person name="Chan S.K."/>
            <person name="Taylor G.A."/>
            <person name="Palmquist D.L."/>
            <person name="Jackman S.D."/>
            <person name="Nguyen A."/>
            <person name="Li M."/>
            <person name="Henderson H."/>
            <person name="Janes J.K."/>
            <person name="Zhao Y."/>
            <person name="Pandoh P."/>
            <person name="Moore R."/>
            <person name="Sperling F.A."/>
            <person name="Huber D.P."/>
            <person name="Birol I."/>
            <person name="Jones S.J."/>
            <person name="Bohlmann J."/>
        </authorList>
    </citation>
    <scope>NUCLEOTIDE SEQUENCE</scope>
</reference>
<dbReference type="Gene3D" id="1.10.287.1490">
    <property type="match status" value="2"/>
</dbReference>
<keyword evidence="6" id="KW-1185">Reference proteome</keyword>
<dbReference type="SUPFAM" id="SSF101283">
    <property type="entry name" value="GRIP domain"/>
    <property type="match status" value="1"/>
</dbReference>
<protein>
    <recommendedName>
        <fullName evidence="3">GRIP domain-containing protein</fullName>
    </recommendedName>
</protein>
<proteinExistence type="predicted"/>
<feature type="domain" description="GRIP" evidence="3">
    <location>
        <begin position="1563"/>
        <end position="1610"/>
    </location>
</feature>
<sequence>MFKKLKEKITEEVKSSPQRFQQLTQSVSDKLQGTSAPEENMFSIGEDADENASAMRTDQGFSSVNLVSPSSEGRSRRLSNSSMASDVSFLPRYEPSSSYHLQSDLDASASELEDNVSQASSQLGHVSKEQVYAAYQKSQMRYHKYRGRYTDLARHYKELERENAKMKSVLGETQDKAIRRVTELKEQCTLEQKAKAHLESALRDELDERQMKIQSLQTKIELLQQEQNYTDGLVEVDQKETAIGIDSDKLEQLTKYLNDARSEIEALNSKIQEHKASAIIFQTKEQEYRNKISSLEQDILNFSEREKENNIKLAENKMELHNELISKDSEISRLKNEIESLKTAINAPDKEYKSAKVENLQSQNIKLTDKLEGFTQKCNELETKLRELEKYQSENKELTEKNAELNQRISAAENKAEARLKNVLDENMQLQTVIDALKLGLNTCQDNLKRITEEKQNLIDLVQNEKLNYENQIQHLRDSAKKGLFSLETRISDRVKQQFEEKEAMLKSQFDQKLKEISASNQTAAEIHLQLLEKDAVITDISKEIAFHKDKLTEKSNQYKELECNHLELIEESSHLRAMLSNLERQISETANENNMNYEENIGRLQNTIKSQQEQLEHLETMCTEKEDLIVKLTKDNVKLEASNSELYTKFKLLIEKEEASGMEVTENNLMELKVQALEEEKRVLLDSFEMERKLYNKVFEEHNDIKVKEIEISELEERNNKLDENIVRLKGFLNDKEHTIVELNKIKLGLEQELTKAQELTRIKEERNEVVELDKTECNLLQIKVQQLQNEKENLLKSMNANYFQTSNENMSPNYKEDIMDENVELAKENLQLKQVKDELMGKVRIIEERDQVVEMESSECNLLKLKLQELEKEKKELEKSFEMERQLFNKVLVEHKELKVKEELITDLEGSNVHLSEKIAKLKHYLKEKEETIVKLQKANLELEQEITKLKESRQIRDEQIDSVQIEKTECDLLEMKLKSLQEENQNLLNSFEMERTTYESALTKGTHLENQIDDLNKQILQLKQDKESLEDSYRIEKDDLMQSFELERKNFELIDTELRRMSQENHTLKDDKENLNSKLKEETLLLEKQINVLKEETEKLQSDNENLKKEIDVRQKKLEKLSKTVTQLNKDLEHKEDKYKTMLETLNTEKSEKKAAITKLKAIQAELDKSNAEIGEIKKSLETVDKLYNAAKSKQSDDGHLLEETRRKLTETRNDKIKLDKELKKKTDEFHFKAKEMNVIEQQFNLATRDNKQLRDKIDEITAECNNLRPLLPKLKELEQVKKQNETLQKECDKQRQDISELKVRISQLSSDNRNVNEDHDKLAAEIEEYKLKCESLQNEKGTVEGKYTELERERDSLRVAVTDLTDKLEQNRRQIENHSSSAPATNNPDLMEIQKDFFDLKQKFDQLHSENNSMKAEYSKLEEQCRDFTKSKKDLETQISELERHYTEVLHEKQLLQDEILELKIAPINRSSSKLDKLAIVQQEKSVLSAGNRSGIPDDQLLKENETLKNKLIQYKSLDITNKSSIEFYENELEKVKNQNEKLNRKLDETLVTLNHCADLSSSTEIEYLKNVLYNYMLGKESMVLARVIAAVCKFDPNQTEAVLQKEQQKQTIFGQLGIL</sequence>
<keyword evidence="1" id="KW-0175">Coiled coil</keyword>
<dbReference type="SMART" id="SM00755">
    <property type="entry name" value="Grip"/>
    <property type="match status" value="1"/>
</dbReference>
<feature type="region of interest" description="Disordered" evidence="2">
    <location>
        <begin position="1"/>
        <end position="84"/>
    </location>
</feature>
<dbReference type="KEGG" id="dpa:109537100"/>